<evidence type="ECO:0000313" key="2">
    <source>
        <dbReference type="EMBL" id="MDR6292648.1"/>
    </source>
</evidence>
<accession>A0ABU1JVK9</accession>
<protein>
    <submittedName>
        <fullName evidence="2">Uncharacterized protein</fullName>
    </submittedName>
</protein>
<dbReference type="Proteomes" id="UP001262410">
    <property type="component" value="Unassembled WGS sequence"/>
</dbReference>
<comment type="caution">
    <text evidence="2">The sequence shown here is derived from an EMBL/GenBank/DDBJ whole genome shotgun (WGS) entry which is preliminary data.</text>
</comment>
<feature type="transmembrane region" description="Helical" evidence="1">
    <location>
        <begin position="31"/>
        <end position="51"/>
    </location>
</feature>
<sequence length="69" mass="7340">MPIRLGNPGLESPLPGLGFARCGEGADPGSLGLALIGILVAAELLVLLLLCRRRRKAVRGRPSPQSRRR</sequence>
<dbReference type="RefSeq" id="WP_309798916.1">
    <property type="nucleotide sequence ID" value="NZ_JAVDPW010000009.1"/>
</dbReference>
<evidence type="ECO:0000256" key="1">
    <source>
        <dbReference type="SAM" id="Phobius"/>
    </source>
</evidence>
<evidence type="ECO:0000313" key="3">
    <source>
        <dbReference type="Proteomes" id="UP001262410"/>
    </source>
</evidence>
<dbReference type="EMBL" id="JAVDPW010000009">
    <property type="protein sequence ID" value="MDR6292648.1"/>
    <property type="molecule type" value="Genomic_DNA"/>
</dbReference>
<reference evidence="2 3" key="1">
    <citation type="submission" date="2023-07" db="EMBL/GenBank/DDBJ databases">
        <title>Sorghum-associated microbial communities from plants grown in Nebraska, USA.</title>
        <authorList>
            <person name="Schachtman D."/>
        </authorList>
    </citation>
    <scope>NUCLEOTIDE SEQUENCE [LARGE SCALE GENOMIC DNA]</scope>
    <source>
        <strain evidence="2 3">584</strain>
    </source>
</reference>
<name>A0ABU1JVK9_9PROT</name>
<keyword evidence="1" id="KW-0472">Membrane</keyword>
<proteinExistence type="predicted"/>
<keyword evidence="1" id="KW-1133">Transmembrane helix</keyword>
<gene>
    <name evidence="2" type="ORF">E9232_005188</name>
</gene>
<organism evidence="2 3">
    <name type="scientific">Inquilinus ginsengisoli</name>
    <dbReference type="NCBI Taxonomy" id="363840"/>
    <lineage>
        <taxon>Bacteria</taxon>
        <taxon>Pseudomonadati</taxon>
        <taxon>Pseudomonadota</taxon>
        <taxon>Alphaproteobacteria</taxon>
        <taxon>Rhodospirillales</taxon>
        <taxon>Rhodospirillaceae</taxon>
        <taxon>Inquilinus</taxon>
    </lineage>
</organism>
<keyword evidence="3" id="KW-1185">Reference proteome</keyword>
<keyword evidence="1" id="KW-0812">Transmembrane</keyword>